<dbReference type="PANTHER" id="PTHR35394:SF5">
    <property type="entry name" value="DUF3176 DOMAIN-CONTAINING PROTEIN"/>
    <property type="match status" value="1"/>
</dbReference>
<sequence length="140" mass="15601">MHRRTPLLRFQLLHLCPTLLTARQIFPFPHVAVAPPRLKILGACLGTIVLLTVCILLSVYDGRSQPSIRWGITLNAVLALLTTIMKAALLIIVAEGLNQEKWARFANRPLWKYPLSDSQTLTMRAWVDLGACLCEVGEGE</sequence>
<evidence type="ECO:0000313" key="5">
    <source>
        <dbReference type="RefSeq" id="XP_033573485.1"/>
    </source>
</evidence>
<keyword evidence="1" id="KW-1133">Transmembrane helix</keyword>
<proteinExistence type="predicted"/>
<dbReference type="Pfam" id="PF11374">
    <property type="entry name" value="DUF3176"/>
    <property type="match status" value="1"/>
</dbReference>
<evidence type="ECO:0000313" key="3">
    <source>
        <dbReference type="EMBL" id="KAF2806521.1"/>
    </source>
</evidence>
<accession>A0A6A6YCI3</accession>
<dbReference type="EMBL" id="MU003707">
    <property type="protein sequence ID" value="KAF2806521.1"/>
    <property type="molecule type" value="Genomic_DNA"/>
</dbReference>
<dbReference type="InterPro" id="IPR021514">
    <property type="entry name" value="DUF3176"/>
</dbReference>
<organism evidence="3">
    <name type="scientific">Mytilinidion resinicola</name>
    <dbReference type="NCBI Taxonomy" id="574789"/>
    <lineage>
        <taxon>Eukaryota</taxon>
        <taxon>Fungi</taxon>
        <taxon>Dikarya</taxon>
        <taxon>Ascomycota</taxon>
        <taxon>Pezizomycotina</taxon>
        <taxon>Dothideomycetes</taxon>
        <taxon>Pleosporomycetidae</taxon>
        <taxon>Mytilinidiales</taxon>
        <taxon>Mytilinidiaceae</taxon>
        <taxon>Mytilinidion</taxon>
    </lineage>
</organism>
<evidence type="ECO:0000313" key="4">
    <source>
        <dbReference type="Proteomes" id="UP000504636"/>
    </source>
</evidence>
<keyword evidence="2" id="KW-0732">Signal</keyword>
<feature type="transmembrane region" description="Helical" evidence="1">
    <location>
        <begin position="40"/>
        <end position="60"/>
    </location>
</feature>
<gene>
    <name evidence="3 5" type="ORF">BDZ99DRAFT_523959</name>
</gene>
<reference evidence="5" key="2">
    <citation type="submission" date="2020-04" db="EMBL/GenBank/DDBJ databases">
        <authorList>
            <consortium name="NCBI Genome Project"/>
        </authorList>
    </citation>
    <scope>NUCLEOTIDE SEQUENCE</scope>
    <source>
        <strain evidence="5">CBS 304.34</strain>
    </source>
</reference>
<dbReference type="Proteomes" id="UP000504636">
    <property type="component" value="Unplaced"/>
</dbReference>
<evidence type="ECO:0000256" key="1">
    <source>
        <dbReference type="SAM" id="Phobius"/>
    </source>
</evidence>
<feature type="signal peptide" evidence="2">
    <location>
        <begin position="1"/>
        <end position="22"/>
    </location>
</feature>
<feature type="chain" id="PRO_5044628989" evidence="2">
    <location>
        <begin position="23"/>
        <end position="140"/>
    </location>
</feature>
<dbReference type="PANTHER" id="PTHR35394">
    <property type="entry name" value="DUF3176 DOMAIN-CONTAINING PROTEIN"/>
    <property type="match status" value="1"/>
</dbReference>
<protein>
    <submittedName>
        <fullName evidence="3 5">Uncharacterized protein</fullName>
    </submittedName>
</protein>
<dbReference type="OrthoDB" id="5376804at2759"/>
<evidence type="ECO:0000256" key="2">
    <source>
        <dbReference type="SAM" id="SignalP"/>
    </source>
</evidence>
<feature type="transmembrane region" description="Helical" evidence="1">
    <location>
        <begin position="72"/>
        <end position="94"/>
    </location>
</feature>
<reference evidence="3 5" key="1">
    <citation type="journal article" date="2020" name="Stud. Mycol.">
        <title>101 Dothideomycetes genomes: a test case for predicting lifestyles and emergence of pathogens.</title>
        <authorList>
            <person name="Haridas S."/>
            <person name="Albert R."/>
            <person name="Binder M."/>
            <person name="Bloem J."/>
            <person name="Labutti K."/>
            <person name="Salamov A."/>
            <person name="Andreopoulos B."/>
            <person name="Baker S."/>
            <person name="Barry K."/>
            <person name="Bills G."/>
            <person name="Bluhm B."/>
            <person name="Cannon C."/>
            <person name="Castanera R."/>
            <person name="Culley D."/>
            <person name="Daum C."/>
            <person name="Ezra D."/>
            <person name="Gonzalez J."/>
            <person name="Henrissat B."/>
            <person name="Kuo A."/>
            <person name="Liang C."/>
            <person name="Lipzen A."/>
            <person name="Lutzoni F."/>
            <person name="Magnuson J."/>
            <person name="Mondo S."/>
            <person name="Nolan M."/>
            <person name="Ohm R."/>
            <person name="Pangilinan J."/>
            <person name="Park H.-J."/>
            <person name="Ramirez L."/>
            <person name="Alfaro M."/>
            <person name="Sun H."/>
            <person name="Tritt A."/>
            <person name="Yoshinaga Y."/>
            <person name="Zwiers L.-H."/>
            <person name="Turgeon B."/>
            <person name="Goodwin S."/>
            <person name="Spatafora J."/>
            <person name="Crous P."/>
            <person name="Grigoriev I."/>
        </authorList>
    </citation>
    <scope>NUCLEOTIDE SEQUENCE</scope>
    <source>
        <strain evidence="3 5">CBS 304.34</strain>
    </source>
</reference>
<dbReference type="AlphaFoldDB" id="A0A6A6YCI3"/>
<keyword evidence="4" id="KW-1185">Reference proteome</keyword>
<keyword evidence="1" id="KW-0472">Membrane</keyword>
<dbReference type="GeneID" id="54466744"/>
<reference evidence="5" key="3">
    <citation type="submission" date="2025-04" db="UniProtKB">
        <authorList>
            <consortium name="RefSeq"/>
        </authorList>
    </citation>
    <scope>IDENTIFICATION</scope>
    <source>
        <strain evidence="5">CBS 304.34</strain>
    </source>
</reference>
<dbReference type="RefSeq" id="XP_033573485.1">
    <property type="nucleotide sequence ID" value="XM_033725851.1"/>
</dbReference>
<name>A0A6A6YCI3_9PEZI</name>
<keyword evidence="1" id="KW-0812">Transmembrane</keyword>